<dbReference type="GO" id="GO:0046983">
    <property type="term" value="F:protein dimerization activity"/>
    <property type="evidence" value="ECO:0007669"/>
    <property type="project" value="InterPro"/>
</dbReference>
<protein>
    <submittedName>
        <fullName evidence="6">S-adenosyl-L-methionine-dependent methyltransferase</fullName>
    </submittedName>
</protein>
<keyword evidence="1 6" id="KW-0489">Methyltransferase</keyword>
<gene>
    <name evidence="6" type="ORF">DAEQUDRAFT_711167</name>
</gene>
<evidence type="ECO:0000256" key="3">
    <source>
        <dbReference type="ARBA" id="ARBA00022691"/>
    </source>
</evidence>
<dbReference type="PANTHER" id="PTHR43712:SF2">
    <property type="entry name" value="O-METHYLTRANSFERASE CICE"/>
    <property type="match status" value="1"/>
</dbReference>
<name>A0A165Q371_9APHY</name>
<dbReference type="SUPFAM" id="SSF53335">
    <property type="entry name" value="S-adenosyl-L-methionine-dependent methyltransferases"/>
    <property type="match status" value="1"/>
</dbReference>
<dbReference type="GO" id="GO:0032259">
    <property type="term" value="P:methylation"/>
    <property type="evidence" value="ECO:0007669"/>
    <property type="project" value="UniProtKB-KW"/>
</dbReference>
<dbReference type="InterPro" id="IPR016461">
    <property type="entry name" value="COMT-like"/>
</dbReference>
<feature type="domain" description="O-methyltransferase dimerisation" evidence="5">
    <location>
        <begin position="83"/>
        <end position="146"/>
    </location>
</feature>
<evidence type="ECO:0000313" key="7">
    <source>
        <dbReference type="Proteomes" id="UP000076727"/>
    </source>
</evidence>
<dbReference type="GO" id="GO:0008171">
    <property type="term" value="F:O-methyltransferase activity"/>
    <property type="evidence" value="ECO:0007669"/>
    <property type="project" value="InterPro"/>
</dbReference>
<accession>A0A165Q371</accession>
<evidence type="ECO:0000313" key="6">
    <source>
        <dbReference type="EMBL" id="KZT68950.1"/>
    </source>
</evidence>
<dbReference type="InterPro" id="IPR029063">
    <property type="entry name" value="SAM-dependent_MTases_sf"/>
</dbReference>
<organism evidence="6 7">
    <name type="scientific">Daedalea quercina L-15889</name>
    <dbReference type="NCBI Taxonomy" id="1314783"/>
    <lineage>
        <taxon>Eukaryota</taxon>
        <taxon>Fungi</taxon>
        <taxon>Dikarya</taxon>
        <taxon>Basidiomycota</taxon>
        <taxon>Agaricomycotina</taxon>
        <taxon>Agaricomycetes</taxon>
        <taxon>Polyporales</taxon>
        <taxon>Fomitopsis</taxon>
    </lineage>
</organism>
<keyword evidence="7" id="KW-1185">Reference proteome</keyword>
<evidence type="ECO:0000256" key="2">
    <source>
        <dbReference type="ARBA" id="ARBA00022679"/>
    </source>
</evidence>
<dbReference type="OrthoDB" id="2410195at2759"/>
<dbReference type="EMBL" id="KV429062">
    <property type="protein sequence ID" value="KZT68950.1"/>
    <property type="molecule type" value="Genomic_DNA"/>
</dbReference>
<dbReference type="PANTHER" id="PTHR43712">
    <property type="entry name" value="PUTATIVE (AFU_ORTHOLOGUE AFUA_4G14580)-RELATED"/>
    <property type="match status" value="1"/>
</dbReference>
<feature type="domain" description="O-methyltransferase C-terminal" evidence="4">
    <location>
        <begin position="256"/>
        <end position="426"/>
    </location>
</feature>
<dbReference type="Pfam" id="PF00891">
    <property type="entry name" value="Methyltransf_2"/>
    <property type="match status" value="1"/>
</dbReference>
<dbReference type="AlphaFoldDB" id="A0A165Q371"/>
<dbReference type="PROSITE" id="PS51683">
    <property type="entry name" value="SAM_OMT_II"/>
    <property type="match status" value="1"/>
</dbReference>
<keyword evidence="3" id="KW-0949">S-adenosyl-L-methionine</keyword>
<sequence length="451" mass="49011">MMISTSDRISTLRSLIRLLTDASEIVISEWEAADARGTDGHTKDNVPSRELYDAQRIFIGACGMCLDIVDEPLNRILDINYAIVAARSLFLAVQTNIPDILDAATASGGVSVSELSRQIGARETDLARMLRLLSSKNIFTEVRQDHFINGHIGQVLVKNKPAQCMVLLPGIDELFRSIQHLPAAALDTSSTRSAFQKAIGADLGYFEYFAQGIKHDDGSVSRHPVLDVFPMAMAGFNQGCSPALIADFPWASLGSGAATIVDVGGGVGSMSLDLAKAFPHLRFVVQDLPDTIEQAKVVWQTGCPEAVRTGRVQLLAHDFFAEQPVKGADAYLLRYLLHDWPEDQCVAILSRLREAMNPESRILVAEMIIHPTSGSSLLKSAPKPLPANYGYAHFGKDTMDVVMLALFSGMERTPEQFARIAGRAGLAIKNIWECRGPAGIVEMCAATVSKM</sequence>
<dbReference type="InterPro" id="IPR036388">
    <property type="entry name" value="WH-like_DNA-bd_sf"/>
</dbReference>
<dbReference type="InterPro" id="IPR012967">
    <property type="entry name" value="COMT_dimerisation"/>
</dbReference>
<dbReference type="Proteomes" id="UP000076727">
    <property type="component" value="Unassembled WGS sequence"/>
</dbReference>
<proteinExistence type="predicted"/>
<evidence type="ECO:0000259" key="4">
    <source>
        <dbReference type="Pfam" id="PF00891"/>
    </source>
</evidence>
<dbReference type="Gene3D" id="3.40.50.150">
    <property type="entry name" value="Vaccinia Virus protein VP39"/>
    <property type="match status" value="1"/>
</dbReference>
<reference evidence="6 7" key="1">
    <citation type="journal article" date="2016" name="Mol. Biol. Evol.">
        <title>Comparative Genomics of Early-Diverging Mushroom-Forming Fungi Provides Insights into the Origins of Lignocellulose Decay Capabilities.</title>
        <authorList>
            <person name="Nagy L.G."/>
            <person name="Riley R."/>
            <person name="Tritt A."/>
            <person name="Adam C."/>
            <person name="Daum C."/>
            <person name="Floudas D."/>
            <person name="Sun H."/>
            <person name="Yadav J.S."/>
            <person name="Pangilinan J."/>
            <person name="Larsson K.H."/>
            <person name="Matsuura K."/>
            <person name="Barry K."/>
            <person name="Labutti K."/>
            <person name="Kuo R."/>
            <person name="Ohm R.A."/>
            <person name="Bhattacharya S.S."/>
            <person name="Shirouzu T."/>
            <person name="Yoshinaga Y."/>
            <person name="Martin F.M."/>
            <person name="Grigoriev I.V."/>
            <person name="Hibbett D.S."/>
        </authorList>
    </citation>
    <scope>NUCLEOTIDE SEQUENCE [LARGE SCALE GENOMIC DNA]</scope>
    <source>
        <strain evidence="6 7">L-15889</strain>
    </source>
</reference>
<dbReference type="Pfam" id="PF08100">
    <property type="entry name" value="Dimerisation"/>
    <property type="match status" value="1"/>
</dbReference>
<keyword evidence="2 6" id="KW-0808">Transferase</keyword>
<dbReference type="InterPro" id="IPR036390">
    <property type="entry name" value="WH_DNA-bd_sf"/>
</dbReference>
<dbReference type="SUPFAM" id="SSF46785">
    <property type="entry name" value="Winged helix' DNA-binding domain"/>
    <property type="match status" value="1"/>
</dbReference>
<evidence type="ECO:0000259" key="5">
    <source>
        <dbReference type="Pfam" id="PF08100"/>
    </source>
</evidence>
<evidence type="ECO:0000256" key="1">
    <source>
        <dbReference type="ARBA" id="ARBA00022603"/>
    </source>
</evidence>
<dbReference type="Gene3D" id="1.10.10.10">
    <property type="entry name" value="Winged helix-like DNA-binding domain superfamily/Winged helix DNA-binding domain"/>
    <property type="match status" value="1"/>
</dbReference>
<dbReference type="InterPro" id="IPR001077">
    <property type="entry name" value="COMT_C"/>
</dbReference>